<reference evidence="3 4" key="1">
    <citation type="journal article" date="2023" name="Commun. Biol.">
        <title>Reorganization of the ancestral sex-determining regions during the evolution of trioecy in Pleodorina starrii.</title>
        <authorList>
            <person name="Takahashi K."/>
            <person name="Suzuki S."/>
            <person name="Kawai-Toyooka H."/>
            <person name="Yamamoto K."/>
            <person name="Hamaji T."/>
            <person name="Ootsuki R."/>
            <person name="Yamaguchi H."/>
            <person name="Kawachi M."/>
            <person name="Higashiyama T."/>
            <person name="Nozaki H."/>
        </authorList>
    </citation>
    <scope>NUCLEOTIDE SEQUENCE [LARGE SCALE GENOMIC DNA]</scope>
    <source>
        <strain evidence="3 4">NIES-4479</strain>
    </source>
</reference>
<dbReference type="Gene3D" id="2.60.210.10">
    <property type="entry name" value="Apoptosis, Tumor Necrosis Factor Receptor Associated Protein 2, Chain A"/>
    <property type="match status" value="1"/>
</dbReference>
<feature type="compositionally biased region" description="Basic residues" evidence="1">
    <location>
        <begin position="14"/>
        <end position="29"/>
    </location>
</feature>
<dbReference type="Pfam" id="PF22486">
    <property type="entry name" value="MATH_2"/>
    <property type="match status" value="1"/>
</dbReference>
<evidence type="ECO:0000256" key="1">
    <source>
        <dbReference type="SAM" id="MobiDB-lite"/>
    </source>
</evidence>
<dbReference type="Proteomes" id="UP001165080">
    <property type="component" value="Unassembled WGS sequence"/>
</dbReference>
<evidence type="ECO:0000259" key="2">
    <source>
        <dbReference type="PROSITE" id="PS50144"/>
    </source>
</evidence>
<feature type="region of interest" description="Disordered" evidence="1">
    <location>
        <begin position="1"/>
        <end position="46"/>
    </location>
</feature>
<dbReference type="PANTHER" id="PTHR26379:SF187">
    <property type="entry name" value="OS07G0655300 PROTEIN"/>
    <property type="match status" value="1"/>
</dbReference>
<keyword evidence="4" id="KW-1185">Reference proteome</keyword>
<dbReference type="InterPro" id="IPR008974">
    <property type="entry name" value="TRAF-like"/>
</dbReference>
<dbReference type="GO" id="GO:0016567">
    <property type="term" value="P:protein ubiquitination"/>
    <property type="evidence" value="ECO:0007669"/>
    <property type="project" value="InterPro"/>
</dbReference>
<dbReference type="InterPro" id="IPR045005">
    <property type="entry name" value="BPM1-6"/>
</dbReference>
<evidence type="ECO:0000313" key="3">
    <source>
        <dbReference type="EMBL" id="GLC56368.1"/>
    </source>
</evidence>
<dbReference type="InterPro" id="IPR002083">
    <property type="entry name" value="MATH/TRAF_dom"/>
</dbReference>
<accession>A0A9W6F4M8</accession>
<name>A0A9W6F4M8_9CHLO</name>
<sequence>MGGTCTCSTDGRKSRSGHHRSRAVKHRKWNASDTSTSDSEVEPSPNVSHYAGSGACMETESVRKVEAVCGTHTYTVVGYTLARAMGPGTRLCSDLFEVGGQLFRLEVYPAGLDGDARKYVSLFLTTPGTTRPGHLLWELSILDKSGSKPTHITESRTAHSPSPSQAAAVQAPHAGVVAGFPKFIKANFLHRNGHRFLPDDVLTIRATVRVLTGRSSFPVVSTAQPRLFSVHPSSGQPHAHAHMHVLPAYTSATTATTADAVASSTGYTHPAPCRCGCGSGYGCYAGSQVGGALLHPQPQALLAYAPLPPPPPQHQQQLGGLAGGPFTAPASGPSMLLSAQLPYSGVVYPLAMSG</sequence>
<evidence type="ECO:0000313" key="4">
    <source>
        <dbReference type="Proteomes" id="UP001165080"/>
    </source>
</evidence>
<proteinExistence type="predicted"/>
<protein>
    <recommendedName>
        <fullName evidence="2">MATH domain-containing protein</fullName>
    </recommendedName>
</protein>
<dbReference type="PROSITE" id="PS50144">
    <property type="entry name" value="MATH"/>
    <property type="match status" value="1"/>
</dbReference>
<dbReference type="EMBL" id="BRXU01000015">
    <property type="protein sequence ID" value="GLC56368.1"/>
    <property type="molecule type" value="Genomic_DNA"/>
</dbReference>
<dbReference type="AlphaFoldDB" id="A0A9W6F4M8"/>
<organism evidence="3 4">
    <name type="scientific">Pleodorina starrii</name>
    <dbReference type="NCBI Taxonomy" id="330485"/>
    <lineage>
        <taxon>Eukaryota</taxon>
        <taxon>Viridiplantae</taxon>
        <taxon>Chlorophyta</taxon>
        <taxon>core chlorophytes</taxon>
        <taxon>Chlorophyceae</taxon>
        <taxon>CS clade</taxon>
        <taxon>Chlamydomonadales</taxon>
        <taxon>Volvocaceae</taxon>
        <taxon>Pleodorina</taxon>
    </lineage>
</organism>
<dbReference type="SUPFAM" id="SSF49599">
    <property type="entry name" value="TRAF domain-like"/>
    <property type="match status" value="1"/>
</dbReference>
<feature type="domain" description="MATH" evidence="2">
    <location>
        <begin position="69"/>
        <end position="208"/>
    </location>
</feature>
<dbReference type="PANTHER" id="PTHR26379">
    <property type="entry name" value="BTB/POZ AND MATH DOMAIN-CONTAINING PROTEIN 1"/>
    <property type="match status" value="1"/>
</dbReference>
<dbReference type="CDD" id="cd00121">
    <property type="entry name" value="MATH"/>
    <property type="match status" value="1"/>
</dbReference>
<gene>
    <name evidence="3" type="primary">PLEST003750</name>
    <name evidence="3" type="ORF">PLESTB_001097200</name>
</gene>
<comment type="caution">
    <text evidence="3">The sequence shown here is derived from an EMBL/GenBank/DDBJ whole genome shotgun (WGS) entry which is preliminary data.</text>
</comment>